<feature type="region of interest" description="Disordered" evidence="12">
    <location>
        <begin position="1"/>
        <end position="33"/>
    </location>
</feature>
<keyword evidence="7 13" id="KW-1133">Transmembrane helix</keyword>
<comment type="catalytic activity">
    <reaction evidence="11">
        <text>K(+)(in) = K(+)(out)</text>
        <dbReference type="Rhea" id="RHEA:29463"/>
        <dbReference type="ChEBI" id="CHEBI:29103"/>
    </reaction>
</comment>
<name>D2V0V1_NAEGR</name>
<dbReference type="InterPro" id="IPR013099">
    <property type="entry name" value="K_chnl_dom"/>
</dbReference>
<feature type="transmembrane region" description="Helical" evidence="13">
    <location>
        <begin position="98"/>
        <end position="119"/>
    </location>
</feature>
<keyword evidence="2" id="KW-0813">Transport</keyword>
<feature type="domain" description="RCK N-terminal" evidence="16">
    <location>
        <begin position="769"/>
        <end position="879"/>
    </location>
</feature>
<organism evidence="18">
    <name type="scientific">Naegleria gruberi</name>
    <name type="common">Amoeba</name>
    <dbReference type="NCBI Taxonomy" id="5762"/>
    <lineage>
        <taxon>Eukaryota</taxon>
        <taxon>Discoba</taxon>
        <taxon>Heterolobosea</taxon>
        <taxon>Tetramitia</taxon>
        <taxon>Eutetramitia</taxon>
        <taxon>Vahlkampfiidae</taxon>
        <taxon>Naegleria</taxon>
    </lineage>
</organism>
<evidence type="ECO:0000313" key="17">
    <source>
        <dbReference type="EMBL" id="EFC49578.1"/>
    </source>
</evidence>
<feature type="compositionally biased region" description="Basic and acidic residues" evidence="12">
    <location>
        <begin position="12"/>
        <end position="33"/>
    </location>
</feature>
<feature type="domain" description="Calcium-activated potassium channel BK alpha subunit" evidence="14">
    <location>
        <begin position="462"/>
        <end position="563"/>
    </location>
</feature>
<comment type="subcellular location">
    <subcellularLocation>
        <location evidence="1">Cell membrane</location>
        <topology evidence="1">Multi-pass membrane protein</topology>
    </subcellularLocation>
</comment>
<feature type="transmembrane region" description="Helical" evidence="13">
    <location>
        <begin position="156"/>
        <end position="179"/>
    </location>
</feature>
<evidence type="ECO:0000256" key="8">
    <source>
        <dbReference type="ARBA" id="ARBA00023065"/>
    </source>
</evidence>
<evidence type="ECO:0000259" key="16">
    <source>
        <dbReference type="Pfam" id="PF22614"/>
    </source>
</evidence>
<gene>
    <name evidence="17" type="ORF">NAEGRDRAFT_62425</name>
</gene>
<feature type="transmembrane region" description="Helical" evidence="13">
    <location>
        <begin position="286"/>
        <end position="307"/>
    </location>
</feature>
<feature type="transmembrane region" description="Helical" evidence="13">
    <location>
        <begin position="125"/>
        <end position="144"/>
    </location>
</feature>
<dbReference type="OrthoDB" id="297496at2759"/>
<dbReference type="InterPro" id="IPR036291">
    <property type="entry name" value="NAD(P)-bd_dom_sf"/>
</dbReference>
<keyword evidence="8" id="KW-0406">Ion transport</keyword>
<dbReference type="GO" id="GO:0005267">
    <property type="term" value="F:potassium channel activity"/>
    <property type="evidence" value="ECO:0007669"/>
    <property type="project" value="UniProtKB-KW"/>
</dbReference>
<dbReference type="SUPFAM" id="SSF81324">
    <property type="entry name" value="Voltage-gated potassium channels"/>
    <property type="match status" value="1"/>
</dbReference>
<dbReference type="Pfam" id="PF03493">
    <property type="entry name" value="BK_channel_a"/>
    <property type="match status" value="1"/>
</dbReference>
<keyword evidence="3" id="KW-0633">Potassium transport</keyword>
<dbReference type="Pfam" id="PF22614">
    <property type="entry name" value="Slo-like_RCK"/>
    <property type="match status" value="2"/>
</dbReference>
<dbReference type="PANTHER" id="PTHR10027:SF10">
    <property type="entry name" value="SLOWPOKE 2, ISOFORM D"/>
    <property type="match status" value="1"/>
</dbReference>
<evidence type="ECO:0000256" key="6">
    <source>
        <dbReference type="ARBA" id="ARBA00022958"/>
    </source>
</evidence>
<evidence type="ECO:0000256" key="2">
    <source>
        <dbReference type="ARBA" id="ARBA00022448"/>
    </source>
</evidence>
<dbReference type="VEuPathDB" id="AmoebaDB:NAEGRDRAFT_62425"/>
<dbReference type="KEGG" id="ngr:NAEGRDRAFT_62425"/>
<evidence type="ECO:0000256" key="7">
    <source>
        <dbReference type="ARBA" id="ARBA00022989"/>
    </source>
</evidence>
<dbReference type="InterPro" id="IPR047871">
    <property type="entry name" value="K_chnl_Slo-like"/>
</dbReference>
<keyword evidence="4 13" id="KW-0812">Transmembrane</keyword>
<sequence>MYNKAFQITSTTERRTNGSRSPIEHDNNTTDTNDYQKHAQEFRNMIFRKVQKEQTDVNGQIRDLNERVRLSEGVQAMEIEEKQSFWDIVKDFYIDVEIFQMVLSILTAIFFIISTYIQLDFGERMTALIILDLMFSFIFSFFFWTNFVMAKNKKLFFFLPLSILDYITIIPALVINLIALIPDGWDIVSDVYSIVSILRVFRLLRIIPHIKKIAQGGGVNSVYIKVADLGLTVACLMVIFTGIFQWLENYFMNRGIYFHDAFYFMGITLFTIGYGDISPSHWTSRLTVLVFFLIGVSLIPIQISQIYDIVTSDRTLFRVKNSTISKHTIITGNCRLDEVIDFIKECFQYKKRTGNKIVLLFKDKKFCEDLEENLKSFSFLNKLHVLHGEIMDFEVMTLLRVGEASSVFLLNSPKSDDPKQQDTNVIMTTISLRNFNPRLKVYAQINLLESRSLIQKAGAKVVVCYESVCSKIMSACSASSVFGPFLYNLLSGADVKIDYRKTKHYRFSKKISPEENDIGWIIEYAEGLSCEIYKVHFSSVFYGYLFIDVAELLRRSAVIIFAIESNGLIFINPAKYKIREGDKCFCIAPSIKYAEIVEKYVISQKDLENIKSNKVEVERIDYRWGSKQENNDIMAFESHFVDFLRQNETVEKEEPKKKARKLKLKPKLDNTKKLLKARSDRVVDIHLLRPKEDDEKTHLEILLKLIAPEKYFREKRHYLETIRKLYTGEQLSERENNFYQTLCDNYNVLDNDRPQEEFFINSYKDIDLKDHLIILGDFRQPEIICSMTRSLQRHYRSVPILFLSEGSDDQVETIYNRLKKFNLVYLIRGSLLNHSDLSKAGFEVSQSVLYFTTEEVDTSTNSYNEYKVDADAIKLSLEFSVINKTKNYVIGMYFGISNDNNSK</sequence>
<feature type="transmembrane region" description="Helical" evidence="13">
    <location>
        <begin position="256"/>
        <end position="274"/>
    </location>
</feature>
<dbReference type="InParanoid" id="D2V0V1"/>
<dbReference type="InterPro" id="IPR027359">
    <property type="entry name" value="Volt_channel_dom_sf"/>
</dbReference>
<keyword evidence="9 13" id="KW-0472">Membrane</keyword>
<dbReference type="OMA" id="IMAFESH"/>
<dbReference type="Proteomes" id="UP000006671">
    <property type="component" value="Unassembled WGS sequence"/>
</dbReference>
<dbReference type="GO" id="GO:0005886">
    <property type="term" value="C:plasma membrane"/>
    <property type="evidence" value="ECO:0007669"/>
    <property type="project" value="UniProtKB-SubCell"/>
</dbReference>
<keyword evidence="10" id="KW-0407">Ion channel</keyword>
<feature type="transmembrane region" description="Helical" evidence="13">
    <location>
        <begin position="222"/>
        <end position="244"/>
    </location>
</feature>
<keyword evidence="5" id="KW-0631">Potassium channel</keyword>
<evidence type="ECO:0000256" key="12">
    <source>
        <dbReference type="SAM" id="MobiDB-lite"/>
    </source>
</evidence>
<dbReference type="InterPro" id="IPR003148">
    <property type="entry name" value="RCK_N"/>
</dbReference>
<evidence type="ECO:0000256" key="9">
    <source>
        <dbReference type="ARBA" id="ARBA00023136"/>
    </source>
</evidence>
<evidence type="ECO:0000256" key="1">
    <source>
        <dbReference type="ARBA" id="ARBA00004651"/>
    </source>
</evidence>
<keyword evidence="18" id="KW-1185">Reference proteome</keyword>
<accession>D2V0V1</accession>
<dbReference type="Gene3D" id="3.40.50.720">
    <property type="entry name" value="NAD(P)-binding Rossmann-like Domain"/>
    <property type="match status" value="1"/>
</dbReference>
<dbReference type="Gene3D" id="1.20.120.350">
    <property type="entry name" value="Voltage-gated potassium channels. Chain C"/>
    <property type="match status" value="1"/>
</dbReference>
<dbReference type="eggNOG" id="KOG1420">
    <property type="taxonomic scope" value="Eukaryota"/>
</dbReference>
<feature type="domain" description="RCK N-terminal" evidence="16">
    <location>
        <begin position="324"/>
        <end position="442"/>
    </location>
</feature>
<dbReference type="Pfam" id="PF07885">
    <property type="entry name" value="Ion_trans_2"/>
    <property type="match status" value="1"/>
</dbReference>
<dbReference type="SUPFAM" id="SSF51735">
    <property type="entry name" value="NAD(P)-binding Rossmann-fold domains"/>
    <property type="match status" value="1"/>
</dbReference>
<evidence type="ECO:0000256" key="3">
    <source>
        <dbReference type="ARBA" id="ARBA00022538"/>
    </source>
</evidence>
<proteinExistence type="predicted"/>
<feature type="transmembrane region" description="Helical" evidence="13">
    <location>
        <begin position="191"/>
        <end position="210"/>
    </location>
</feature>
<evidence type="ECO:0000256" key="10">
    <source>
        <dbReference type="ARBA" id="ARBA00023303"/>
    </source>
</evidence>
<reference evidence="17 18" key="1">
    <citation type="journal article" date="2010" name="Cell">
        <title>The genome of Naegleria gruberi illuminates early eukaryotic versatility.</title>
        <authorList>
            <person name="Fritz-Laylin L.K."/>
            <person name="Prochnik S.E."/>
            <person name="Ginger M.L."/>
            <person name="Dacks J.B."/>
            <person name="Carpenter M.L."/>
            <person name="Field M.C."/>
            <person name="Kuo A."/>
            <person name="Paredez A."/>
            <person name="Chapman J."/>
            <person name="Pham J."/>
            <person name="Shu S."/>
            <person name="Neupane R."/>
            <person name="Cipriano M."/>
            <person name="Mancuso J."/>
            <person name="Tu H."/>
            <person name="Salamov A."/>
            <person name="Lindquist E."/>
            <person name="Shapiro H."/>
            <person name="Lucas S."/>
            <person name="Grigoriev I.V."/>
            <person name="Cande W.Z."/>
            <person name="Fulton C."/>
            <person name="Rokhsar D.S."/>
            <person name="Dawson S.C."/>
        </authorList>
    </citation>
    <scope>NUCLEOTIDE SEQUENCE [LARGE SCALE GENOMIC DNA]</scope>
    <source>
        <strain evidence="17 18">NEG-M</strain>
    </source>
</reference>
<dbReference type="PANTHER" id="PTHR10027">
    <property type="entry name" value="CALCIUM-ACTIVATED POTASSIUM CHANNEL ALPHA CHAIN"/>
    <property type="match status" value="1"/>
</dbReference>
<evidence type="ECO:0000256" key="11">
    <source>
        <dbReference type="ARBA" id="ARBA00034430"/>
    </source>
</evidence>
<feature type="compositionally biased region" description="Polar residues" evidence="12">
    <location>
        <begin position="1"/>
        <end position="11"/>
    </location>
</feature>
<evidence type="ECO:0000313" key="18">
    <source>
        <dbReference type="Proteomes" id="UP000006671"/>
    </source>
</evidence>
<evidence type="ECO:0000259" key="14">
    <source>
        <dbReference type="Pfam" id="PF03493"/>
    </source>
</evidence>
<dbReference type="RefSeq" id="XP_002682322.1">
    <property type="nucleotide sequence ID" value="XM_002682276.1"/>
</dbReference>
<protein>
    <submittedName>
        <fullName evidence="17">Predicted protein</fullName>
    </submittedName>
</protein>
<evidence type="ECO:0000256" key="13">
    <source>
        <dbReference type="SAM" id="Phobius"/>
    </source>
</evidence>
<dbReference type="GeneID" id="8855462"/>
<dbReference type="Gene3D" id="1.10.287.70">
    <property type="match status" value="1"/>
</dbReference>
<evidence type="ECO:0000259" key="15">
    <source>
        <dbReference type="Pfam" id="PF07885"/>
    </source>
</evidence>
<feature type="domain" description="Potassium channel" evidence="15">
    <location>
        <begin position="234"/>
        <end position="310"/>
    </location>
</feature>
<dbReference type="InterPro" id="IPR003929">
    <property type="entry name" value="K_chnl_BK_asu"/>
</dbReference>
<keyword evidence="6" id="KW-0630">Potassium</keyword>
<evidence type="ECO:0000256" key="5">
    <source>
        <dbReference type="ARBA" id="ARBA00022826"/>
    </source>
</evidence>
<dbReference type="EMBL" id="GG738847">
    <property type="protein sequence ID" value="EFC49578.1"/>
    <property type="molecule type" value="Genomic_DNA"/>
</dbReference>
<dbReference type="AlphaFoldDB" id="D2V0V1"/>
<evidence type="ECO:0000256" key="4">
    <source>
        <dbReference type="ARBA" id="ARBA00022692"/>
    </source>
</evidence>